<organism evidence="2 3">
    <name type="scientific">Paenibacillus aurantius</name>
    <dbReference type="NCBI Taxonomy" id="2918900"/>
    <lineage>
        <taxon>Bacteria</taxon>
        <taxon>Bacillati</taxon>
        <taxon>Bacillota</taxon>
        <taxon>Bacilli</taxon>
        <taxon>Bacillales</taxon>
        <taxon>Paenibacillaceae</taxon>
        <taxon>Paenibacillus</taxon>
    </lineage>
</organism>
<protein>
    <submittedName>
        <fullName evidence="2">Uncharacterized protein</fullName>
    </submittedName>
</protein>
<dbReference type="Proteomes" id="UP001305702">
    <property type="component" value="Chromosome"/>
</dbReference>
<dbReference type="KEGG" id="paun:MJA45_26805"/>
<accession>A0AA96LDE6</accession>
<keyword evidence="3" id="KW-1185">Reference proteome</keyword>
<dbReference type="AlphaFoldDB" id="A0AA96LDE6"/>
<evidence type="ECO:0000313" key="3">
    <source>
        <dbReference type="Proteomes" id="UP001305702"/>
    </source>
</evidence>
<feature type="transmembrane region" description="Helical" evidence="1">
    <location>
        <begin position="49"/>
        <end position="67"/>
    </location>
</feature>
<keyword evidence="1" id="KW-1133">Transmembrane helix</keyword>
<feature type="transmembrane region" description="Helical" evidence="1">
    <location>
        <begin position="202"/>
        <end position="220"/>
    </location>
</feature>
<dbReference type="EMBL" id="CP130318">
    <property type="protein sequence ID" value="WNQ11168.1"/>
    <property type="molecule type" value="Genomic_DNA"/>
</dbReference>
<gene>
    <name evidence="2" type="ORF">MJA45_26805</name>
</gene>
<feature type="transmembrane region" description="Helical" evidence="1">
    <location>
        <begin position="88"/>
        <end position="110"/>
    </location>
</feature>
<evidence type="ECO:0000256" key="1">
    <source>
        <dbReference type="SAM" id="Phobius"/>
    </source>
</evidence>
<sequence>MSRWLIEMKNLRTPLVLVPAVYYILLLVSIALSDPGRPRNLYNYNELAFLPFVVMLTILMGRVEFGGRTMEIISTYPLSYTRLLLRKMAAALASAVLLHAGLMGAYRLRFHTLEALYYPYNGASPGAADAGWLPLLLQALPAYLLLAALTMLGMTLSRKLYGGLAAGFGLWMLSVLAPPGTLGPFVLLTAGLSENMSFPVNRLWLIGASMAAAAAAAVILNRRSRWVVEGETE</sequence>
<evidence type="ECO:0000313" key="2">
    <source>
        <dbReference type="EMBL" id="WNQ11168.1"/>
    </source>
</evidence>
<keyword evidence="1" id="KW-0812">Transmembrane</keyword>
<proteinExistence type="predicted"/>
<keyword evidence="1" id="KW-0472">Membrane</keyword>
<dbReference type="RefSeq" id="WP_315604944.1">
    <property type="nucleotide sequence ID" value="NZ_CP130318.1"/>
</dbReference>
<name>A0AA96LDE6_9BACL</name>
<feature type="transmembrane region" description="Helical" evidence="1">
    <location>
        <begin position="130"/>
        <end position="153"/>
    </location>
</feature>
<feature type="transmembrane region" description="Helical" evidence="1">
    <location>
        <begin position="160"/>
        <end position="182"/>
    </location>
</feature>
<reference evidence="2 3" key="1">
    <citation type="submission" date="2022-02" db="EMBL/GenBank/DDBJ databases">
        <title>Paenibacillus sp. MBLB1776 Whole Genome Shotgun Sequencing.</title>
        <authorList>
            <person name="Hwang C.Y."/>
            <person name="Cho E.-S."/>
            <person name="Seo M.-J."/>
        </authorList>
    </citation>
    <scope>NUCLEOTIDE SEQUENCE [LARGE SCALE GENOMIC DNA]</scope>
    <source>
        <strain evidence="2 3">MBLB1776</strain>
    </source>
</reference>